<name>A0A165C6H9_EXIGL</name>
<dbReference type="InParanoid" id="A0A165C6H9"/>
<dbReference type="GO" id="GO:0000932">
    <property type="term" value="C:P-body"/>
    <property type="evidence" value="ECO:0007669"/>
    <property type="project" value="TreeGrafter"/>
</dbReference>
<evidence type="ECO:0000313" key="5">
    <source>
        <dbReference type="Proteomes" id="UP000077266"/>
    </source>
</evidence>
<dbReference type="PROSITE" id="PS00893">
    <property type="entry name" value="NUDIX_BOX"/>
    <property type="match status" value="1"/>
</dbReference>
<dbReference type="AlphaFoldDB" id="A0A165C6H9"/>
<dbReference type="OrthoDB" id="18996at2759"/>
<evidence type="ECO:0000256" key="1">
    <source>
        <dbReference type="ARBA" id="ARBA00022801"/>
    </source>
</evidence>
<organism evidence="4 5">
    <name type="scientific">Exidia glandulosa HHB12029</name>
    <dbReference type="NCBI Taxonomy" id="1314781"/>
    <lineage>
        <taxon>Eukaryota</taxon>
        <taxon>Fungi</taxon>
        <taxon>Dikarya</taxon>
        <taxon>Basidiomycota</taxon>
        <taxon>Agaricomycotina</taxon>
        <taxon>Agaricomycetes</taxon>
        <taxon>Auriculariales</taxon>
        <taxon>Exidiaceae</taxon>
        <taxon>Exidia</taxon>
    </lineage>
</organism>
<evidence type="ECO:0000256" key="2">
    <source>
        <dbReference type="SAM" id="MobiDB-lite"/>
    </source>
</evidence>
<feature type="non-terminal residue" evidence="4">
    <location>
        <position position="1"/>
    </location>
</feature>
<feature type="region of interest" description="Disordered" evidence="2">
    <location>
        <begin position="76"/>
        <end position="100"/>
    </location>
</feature>
<protein>
    <recommendedName>
        <fullName evidence="3">Nudix hydrolase domain-containing protein</fullName>
    </recommendedName>
</protein>
<evidence type="ECO:0000259" key="3">
    <source>
        <dbReference type="PROSITE" id="PS51462"/>
    </source>
</evidence>
<dbReference type="InterPro" id="IPR015797">
    <property type="entry name" value="NUDIX_hydrolase-like_dom_sf"/>
</dbReference>
<dbReference type="GO" id="GO:0000290">
    <property type="term" value="P:deadenylation-dependent decapping of nuclear-transcribed mRNA"/>
    <property type="evidence" value="ECO:0007669"/>
    <property type="project" value="TreeGrafter"/>
</dbReference>
<keyword evidence="1" id="KW-0378">Hydrolase</keyword>
<keyword evidence="5" id="KW-1185">Reference proteome</keyword>
<gene>
    <name evidence="4" type="ORF">EXIGLDRAFT_812368</name>
</gene>
<dbReference type="STRING" id="1314781.A0A165C6H9"/>
<proteinExistence type="predicted"/>
<dbReference type="PANTHER" id="PTHR23114">
    <property type="entry name" value="M7GPPPN-MRNA HYDROLASE"/>
    <property type="match status" value="1"/>
</dbReference>
<evidence type="ECO:0000313" key="4">
    <source>
        <dbReference type="EMBL" id="KZV81911.1"/>
    </source>
</evidence>
<dbReference type="InterPro" id="IPR000086">
    <property type="entry name" value="NUDIX_hydrolase_dom"/>
</dbReference>
<reference evidence="4 5" key="1">
    <citation type="journal article" date="2016" name="Mol. Biol. Evol.">
        <title>Comparative Genomics of Early-Diverging Mushroom-Forming Fungi Provides Insights into the Origins of Lignocellulose Decay Capabilities.</title>
        <authorList>
            <person name="Nagy L.G."/>
            <person name="Riley R."/>
            <person name="Tritt A."/>
            <person name="Adam C."/>
            <person name="Daum C."/>
            <person name="Floudas D."/>
            <person name="Sun H."/>
            <person name="Yadav J.S."/>
            <person name="Pangilinan J."/>
            <person name="Larsson K.H."/>
            <person name="Matsuura K."/>
            <person name="Barry K."/>
            <person name="Labutti K."/>
            <person name="Kuo R."/>
            <person name="Ohm R.A."/>
            <person name="Bhattacharya S.S."/>
            <person name="Shirouzu T."/>
            <person name="Yoshinaga Y."/>
            <person name="Martin F.M."/>
            <person name="Grigoriev I.V."/>
            <person name="Hibbett D.S."/>
        </authorList>
    </citation>
    <scope>NUCLEOTIDE SEQUENCE [LARGE SCALE GENOMIC DNA]</scope>
    <source>
        <strain evidence="4 5">HHB12029</strain>
    </source>
</reference>
<dbReference type="PROSITE" id="PS51462">
    <property type="entry name" value="NUDIX"/>
    <property type="match status" value="1"/>
</dbReference>
<dbReference type="PANTHER" id="PTHR23114:SF17">
    <property type="entry name" value="M7GPPPN-MRNA HYDROLASE"/>
    <property type="match status" value="1"/>
</dbReference>
<accession>A0A165C6H9</accession>
<dbReference type="GO" id="GO:0016787">
    <property type="term" value="F:hydrolase activity"/>
    <property type="evidence" value="ECO:0007669"/>
    <property type="project" value="UniProtKB-KW"/>
</dbReference>
<dbReference type="Proteomes" id="UP000077266">
    <property type="component" value="Unassembled WGS sequence"/>
</dbReference>
<dbReference type="EMBL" id="KV426358">
    <property type="protein sequence ID" value="KZV81911.1"/>
    <property type="molecule type" value="Genomic_DNA"/>
</dbReference>
<dbReference type="SUPFAM" id="SSF55811">
    <property type="entry name" value="Nudix"/>
    <property type="match status" value="1"/>
</dbReference>
<feature type="compositionally biased region" description="Low complexity" evidence="2">
    <location>
        <begin position="91"/>
        <end position="100"/>
    </location>
</feature>
<feature type="domain" description="Nudix hydrolase" evidence="3">
    <location>
        <begin position="1"/>
        <end position="119"/>
    </location>
</feature>
<sequence length="122" mass="13470">QCILVKVKGWKSSSGWGFPKGKINEKEDPSDCAIREVLEETGHDLTDKLRREDNIKLTIREQAVTLFIVPGVPEDSVFQTSKPERARRSAKSSGGSSPISRLGSAIVLRRASSTLHLRLSAR</sequence>
<dbReference type="Gene3D" id="3.90.79.10">
    <property type="entry name" value="Nucleoside Triphosphate Pyrophosphohydrolase"/>
    <property type="match status" value="1"/>
</dbReference>
<dbReference type="Pfam" id="PF00293">
    <property type="entry name" value="NUDIX"/>
    <property type="match status" value="1"/>
</dbReference>
<dbReference type="InterPro" id="IPR020084">
    <property type="entry name" value="NUDIX_hydrolase_CS"/>
</dbReference>